<evidence type="ECO:0000313" key="2">
    <source>
        <dbReference type="Proteomes" id="UP000712600"/>
    </source>
</evidence>
<dbReference type="Proteomes" id="UP000712600">
    <property type="component" value="Unassembled WGS sequence"/>
</dbReference>
<proteinExistence type="predicted"/>
<comment type="caution">
    <text evidence="1">The sequence shown here is derived from an EMBL/GenBank/DDBJ whole genome shotgun (WGS) entry which is preliminary data.</text>
</comment>
<name>A0A8S9PR99_BRACR</name>
<organism evidence="1 2">
    <name type="scientific">Brassica cretica</name>
    <name type="common">Mustard</name>
    <dbReference type="NCBI Taxonomy" id="69181"/>
    <lineage>
        <taxon>Eukaryota</taxon>
        <taxon>Viridiplantae</taxon>
        <taxon>Streptophyta</taxon>
        <taxon>Embryophyta</taxon>
        <taxon>Tracheophyta</taxon>
        <taxon>Spermatophyta</taxon>
        <taxon>Magnoliopsida</taxon>
        <taxon>eudicotyledons</taxon>
        <taxon>Gunneridae</taxon>
        <taxon>Pentapetalae</taxon>
        <taxon>rosids</taxon>
        <taxon>malvids</taxon>
        <taxon>Brassicales</taxon>
        <taxon>Brassicaceae</taxon>
        <taxon>Brassiceae</taxon>
        <taxon>Brassica</taxon>
    </lineage>
</organism>
<evidence type="ECO:0000313" key="1">
    <source>
        <dbReference type="EMBL" id="KAF3523359.1"/>
    </source>
</evidence>
<reference evidence="1" key="1">
    <citation type="submission" date="2019-12" db="EMBL/GenBank/DDBJ databases">
        <title>Genome sequencing and annotation of Brassica cretica.</title>
        <authorList>
            <person name="Studholme D.J."/>
            <person name="Sarris P."/>
        </authorList>
    </citation>
    <scope>NUCLEOTIDE SEQUENCE</scope>
    <source>
        <strain evidence="1">PFS-109/04</strain>
        <tissue evidence="1">Leaf</tissue>
    </source>
</reference>
<gene>
    <name evidence="1" type="ORF">F2Q69_00046151</name>
</gene>
<dbReference type="EMBL" id="QGKX02001347">
    <property type="protein sequence ID" value="KAF3523359.1"/>
    <property type="molecule type" value="Genomic_DNA"/>
</dbReference>
<accession>A0A8S9PR99</accession>
<sequence length="113" mass="13007">MGVAVLLGSLYLKQTLFDRIDLVDGCVFVIPQRLRDMLLNIATWLRMGAGNPDHQKNLERTRDGTIWNGRVLRRDASDRDQMVWRLVADVRRGRRTRLLLEFASGLIGNSSWL</sequence>
<protein>
    <submittedName>
        <fullName evidence="1">Uncharacterized protein</fullName>
    </submittedName>
</protein>
<dbReference type="AlphaFoldDB" id="A0A8S9PR99"/>